<dbReference type="Proteomes" id="UP000283850">
    <property type="component" value="Unassembled WGS sequence"/>
</dbReference>
<comment type="catalytic activity">
    <reaction evidence="1">
        <text>ATP + protein L-histidine = ADP + protein N-phospho-L-histidine.</text>
        <dbReference type="EC" id="2.7.13.3"/>
    </reaction>
</comment>
<dbReference type="RefSeq" id="WP_118420986.1">
    <property type="nucleotide sequence ID" value="NZ_QRZF01000003.1"/>
</dbReference>
<keyword evidence="5 10" id="KW-0418">Kinase</keyword>
<organism evidence="10 11">
    <name type="scientific">Bacteroides intestinalis</name>
    <dbReference type="NCBI Taxonomy" id="329854"/>
    <lineage>
        <taxon>Bacteria</taxon>
        <taxon>Pseudomonadati</taxon>
        <taxon>Bacteroidota</taxon>
        <taxon>Bacteroidia</taxon>
        <taxon>Bacteroidales</taxon>
        <taxon>Bacteroidaceae</taxon>
        <taxon>Bacteroides</taxon>
    </lineage>
</organism>
<feature type="chain" id="PRO_5019183638" description="histidine kinase" evidence="8">
    <location>
        <begin position="22"/>
        <end position="360"/>
    </location>
</feature>
<keyword evidence="7" id="KW-0472">Membrane</keyword>
<evidence type="ECO:0000256" key="6">
    <source>
        <dbReference type="ARBA" id="ARBA00023012"/>
    </source>
</evidence>
<protein>
    <recommendedName>
        <fullName evidence="2">histidine kinase</fullName>
        <ecNumber evidence="2">2.7.13.3</ecNumber>
    </recommendedName>
</protein>
<dbReference type="Gene3D" id="3.30.565.10">
    <property type="entry name" value="Histidine kinase-like ATPase, C-terminal domain"/>
    <property type="match status" value="1"/>
</dbReference>
<dbReference type="InterPro" id="IPR003661">
    <property type="entry name" value="HisK_dim/P_dom"/>
</dbReference>
<evidence type="ECO:0000256" key="1">
    <source>
        <dbReference type="ARBA" id="ARBA00000085"/>
    </source>
</evidence>
<keyword evidence="8" id="KW-0732">Signal</keyword>
<dbReference type="Pfam" id="PF00512">
    <property type="entry name" value="HisKA"/>
    <property type="match status" value="1"/>
</dbReference>
<dbReference type="PANTHER" id="PTHR43711:SF26">
    <property type="entry name" value="SENSOR HISTIDINE KINASE RCSC"/>
    <property type="match status" value="1"/>
</dbReference>
<keyword evidence="4" id="KW-0808">Transferase</keyword>
<gene>
    <name evidence="10" type="ORF">DWW10_06365</name>
</gene>
<sequence>MKTKLLGLILFWGLFACSVTASDSISLRQKAQHATEEGNYEEAYQTYQKLSNQYDSIYQHVYGKEIEDLRATYQIDELELKNKEQANRLLSYFIGIALLLSSVVLICFFFFRRQNKRLTISRKKLEEARIMAEESVKNKSLFLSNMSHEVRTPLNALAGFSSILSMDGIDDDTIRECDDIIRLNSDLLLKLINDVVDISCIDLEHMEFHLASCDAVALCKYVVQTMEKIKHTQADILFTSNLDSLVIDTDSSRLQQVLINLIVNASKFTKQGKITLSLERKGEEACFAVTDTGCGIAPELHSRLFGRFEKLDEKAQGTGLGLSICRLIIKRLGGDISIDPSYTDGARFVFTHPLGERSEV</sequence>
<evidence type="ECO:0000256" key="2">
    <source>
        <dbReference type="ARBA" id="ARBA00012438"/>
    </source>
</evidence>
<keyword evidence="7" id="KW-0812">Transmembrane</keyword>
<dbReference type="Pfam" id="PF02518">
    <property type="entry name" value="HATPase_c"/>
    <property type="match status" value="1"/>
</dbReference>
<evidence type="ECO:0000256" key="3">
    <source>
        <dbReference type="ARBA" id="ARBA00022553"/>
    </source>
</evidence>
<dbReference type="EMBL" id="QRZF01000003">
    <property type="protein sequence ID" value="RGV56300.1"/>
    <property type="molecule type" value="Genomic_DNA"/>
</dbReference>
<evidence type="ECO:0000256" key="8">
    <source>
        <dbReference type="SAM" id="SignalP"/>
    </source>
</evidence>
<accession>A0A412YFL7</accession>
<dbReference type="SUPFAM" id="SSF55874">
    <property type="entry name" value="ATPase domain of HSP90 chaperone/DNA topoisomerase II/histidine kinase"/>
    <property type="match status" value="1"/>
</dbReference>
<dbReference type="EC" id="2.7.13.3" evidence="2"/>
<keyword evidence="6" id="KW-0902">Two-component regulatory system</keyword>
<dbReference type="PANTHER" id="PTHR43711">
    <property type="entry name" value="TWO-COMPONENT HISTIDINE KINASE"/>
    <property type="match status" value="1"/>
</dbReference>
<feature type="domain" description="Histidine kinase" evidence="9">
    <location>
        <begin position="145"/>
        <end position="356"/>
    </location>
</feature>
<keyword evidence="3" id="KW-0597">Phosphoprotein</keyword>
<evidence type="ECO:0000259" key="9">
    <source>
        <dbReference type="PROSITE" id="PS50109"/>
    </source>
</evidence>
<dbReference type="PRINTS" id="PR00344">
    <property type="entry name" value="BCTRLSENSOR"/>
</dbReference>
<dbReference type="GO" id="GO:0000155">
    <property type="term" value="F:phosphorelay sensor kinase activity"/>
    <property type="evidence" value="ECO:0007669"/>
    <property type="project" value="InterPro"/>
</dbReference>
<dbReference type="InterPro" id="IPR050736">
    <property type="entry name" value="Sensor_HK_Regulatory"/>
</dbReference>
<dbReference type="CDD" id="cd00082">
    <property type="entry name" value="HisKA"/>
    <property type="match status" value="1"/>
</dbReference>
<dbReference type="PROSITE" id="PS50109">
    <property type="entry name" value="HIS_KIN"/>
    <property type="match status" value="1"/>
</dbReference>
<dbReference type="SMART" id="SM00388">
    <property type="entry name" value="HisKA"/>
    <property type="match status" value="1"/>
</dbReference>
<comment type="caution">
    <text evidence="10">The sequence shown here is derived from an EMBL/GenBank/DDBJ whole genome shotgun (WGS) entry which is preliminary data.</text>
</comment>
<keyword evidence="7" id="KW-1133">Transmembrane helix</keyword>
<dbReference type="InterPro" id="IPR004358">
    <property type="entry name" value="Sig_transdc_His_kin-like_C"/>
</dbReference>
<dbReference type="InterPro" id="IPR003594">
    <property type="entry name" value="HATPase_dom"/>
</dbReference>
<reference evidence="10 11" key="1">
    <citation type="submission" date="2018-08" db="EMBL/GenBank/DDBJ databases">
        <title>A genome reference for cultivated species of the human gut microbiota.</title>
        <authorList>
            <person name="Zou Y."/>
            <person name="Xue W."/>
            <person name="Luo G."/>
        </authorList>
    </citation>
    <scope>NUCLEOTIDE SEQUENCE [LARGE SCALE GENOMIC DNA]</scope>
    <source>
        <strain evidence="10 11">AF14-32</strain>
    </source>
</reference>
<evidence type="ECO:0000256" key="7">
    <source>
        <dbReference type="SAM" id="Phobius"/>
    </source>
</evidence>
<dbReference type="AlphaFoldDB" id="A0A412YFL7"/>
<evidence type="ECO:0000313" key="10">
    <source>
        <dbReference type="EMBL" id="RGV56300.1"/>
    </source>
</evidence>
<feature type="signal peptide" evidence="8">
    <location>
        <begin position="1"/>
        <end position="21"/>
    </location>
</feature>
<feature type="transmembrane region" description="Helical" evidence="7">
    <location>
        <begin position="89"/>
        <end position="111"/>
    </location>
</feature>
<dbReference type="InterPro" id="IPR005467">
    <property type="entry name" value="His_kinase_dom"/>
</dbReference>
<dbReference type="SMART" id="SM00387">
    <property type="entry name" value="HATPase_c"/>
    <property type="match status" value="1"/>
</dbReference>
<dbReference type="SUPFAM" id="SSF47384">
    <property type="entry name" value="Homodimeric domain of signal transducing histidine kinase"/>
    <property type="match status" value="1"/>
</dbReference>
<evidence type="ECO:0000256" key="5">
    <source>
        <dbReference type="ARBA" id="ARBA00022777"/>
    </source>
</evidence>
<proteinExistence type="predicted"/>
<evidence type="ECO:0000313" key="11">
    <source>
        <dbReference type="Proteomes" id="UP000283850"/>
    </source>
</evidence>
<evidence type="ECO:0000256" key="4">
    <source>
        <dbReference type="ARBA" id="ARBA00022679"/>
    </source>
</evidence>
<dbReference type="InterPro" id="IPR036890">
    <property type="entry name" value="HATPase_C_sf"/>
</dbReference>
<dbReference type="Gene3D" id="1.10.287.130">
    <property type="match status" value="1"/>
</dbReference>
<name>A0A412YFL7_9BACE</name>
<dbReference type="InterPro" id="IPR036097">
    <property type="entry name" value="HisK_dim/P_sf"/>
</dbReference>
<dbReference type="PROSITE" id="PS51257">
    <property type="entry name" value="PROKAR_LIPOPROTEIN"/>
    <property type="match status" value="1"/>
</dbReference>